<keyword evidence="8 9" id="KW-0975">Bacterial flagellum</keyword>
<keyword evidence="6 11" id="KW-1133">Transmembrane helix</keyword>
<dbReference type="EMBL" id="CP002959">
    <property type="protein sequence ID" value="AFM14663.1"/>
    <property type="molecule type" value="Genomic_DNA"/>
</dbReference>
<feature type="transmembrane region" description="Helical" evidence="11">
    <location>
        <begin position="469"/>
        <end position="490"/>
    </location>
</feature>
<reference evidence="14 15" key="1">
    <citation type="submission" date="2012-06" db="EMBL/GenBank/DDBJ databases">
        <title>The complete chromosome of genome of Turneriella parva DSM 21527.</title>
        <authorList>
            <consortium name="US DOE Joint Genome Institute (JGI-PGF)"/>
            <person name="Lucas S."/>
            <person name="Han J."/>
            <person name="Lapidus A."/>
            <person name="Bruce D."/>
            <person name="Goodwin L."/>
            <person name="Pitluck S."/>
            <person name="Peters L."/>
            <person name="Kyrpides N."/>
            <person name="Mavromatis K."/>
            <person name="Ivanova N."/>
            <person name="Mikhailova N."/>
            <person name="Chertkov O."/>
            <person name="Detter J.C."/>
            <person name="Tapia R."/>
            <person name="Han C."/>
            <person name="Land M."/>
            <person name="Hauser L."/>
            <person name="Markowitz V."/>
            <person name="Cheng J.-F."/>
            <person name="Hugenholtz P."/>
            <person name="Woyke T."/>
            <person name="Wu D."/>
            <person name="Gronow S."/>
            <person name="Wellnitz S."/>
            <person name="Brambilla E."/>
            <person name="Klenk H.-P."/>
            <person name="Eisen J.A."/>
        </authorList>
    </citation>
    <scope>NUCLEOTIDE SEQUENCE [LARGE SCALE GENOMIC DNA]</scope>
    <source>
        <strain evidence="15">ATCC BAA-1111 / DSM 21527 / NCTC 11395 / H</strain>
    </source>
</reference>
<dbReference type="STRING" id="869212.Turpa_4029"/>
<dbReference type="RefSeq" id="WP_014805139.1">
    <property type="nucleotide sequence ID" value="NC_018020.1"/>
</dbReference>
<dbReference type="InterPro" id="IPR045851">
    <property type="entry name" value="AMP-bd_C_sf"/>
</dbReference>
<evidence type="ECO:0000256" key="8">
    <source>
        <dbReference type="ARBA" id="ARBA00023143"/>
    </source>
</evidence>
<keyword evidence="14" id="KW-0969">Cilium</keyword>
<feature type="domain" description="Flagellar M-ring N-terminal" evidence="12">
    <location>
        <begin position="46"/>
        <end position="220"/>
    </location>
</feature>
<dbReference type="Gene3D" id="3.30.300.30">
    <property type="match status" value="1"/>
</dbReference>
<dbReference type="OrthoDB" id="304821at2"/>
<dbReference type="InterPro" id="IPR013556">
    <property type="entry name" value="Flag_M-ring_C"/>
</dbReference>
<dbReference type="GO" id="GO:0003774">
    <property type="term" value="F:cytoskeletal motor activity"/>
    <property type="evidence" value="ECO:0007669"/>
    <property type="project" value="InterPro"/>
</dbReference>
<keyword evidence="14" id="KW-0966">Cell projection</keyword>
<comment type="function">
    <text evidence="9">The M ring may be actively involved in energy transduction.</text>
</comment>
<dbReference type="PANTHER" id="PTHR30046:SF0">
    <property type="entry name" value="FLAGELLAR M-RING PROTEIN"/>
    <property type="match status" value="1"/>
</dbReference>
<evidence type="ECO:0000256" key="1">
    <source>
        <dbReference type="ARBA" id="ARBA00004117"/>
    </source>
</evidence>
<evidence type="ECO:0000256" key="9">
    <source>
        <dbReference type="PIRNR" id="PIRNR004862"/>
    </source>
</evidence>
<evidence type="ECO:0000256" key="6">
    <source>
        <dbReference type="ARBA" id="ARBA00022989"/>
    </source>
</evidence>
<keyword evidence="15" id="KW-1185">Reference proteome</keyword>
<dbReference type="PATRIC" id="fig|869212.3.peg.4064"/>
<dbReference type="GO" id="GO:0005886">
    <property type="term" value="C:plasma membrane"/>
    <property type="evidence" value="ECO:0007669"/>
    <property type="project" value="UniProtKB-SubCell"/>
</dbReference>
<evidence type="ECO:0000256" key="4">
    <source>
        <dbReference type="ARBA" id="ARBA00022475"/>
    </source>
</evidence>
<dbReference type="PANTHER" id="PTHR30046">
    <property type="entry name" value="FLAGELLAR M-RING PROTEIN"/>
    <property type="match status" value="1"/>
</dbReference>
<feature type="transmembrane region" description="Helical" evidence="11">
    <location>
        <begin position="25"/>
        <end position="44"/>
    </location>
</feature>
<evidence type="ECO:0000256" key="7">
    <source>
        <dbReference type="ARBA" id="ARBA00023136"/>
    </source>
</evidence>
<feature type="region of interest" description="Disordered" evidence="10">
    <location>
        <begin position="211"/>
        <end position="231"/>
    </location>
</feature>
<keyword evidence="14" id="KW-0282">Flagellum</keyword>
<protein>
    <recommendedName>
        <fullName evidence="9">Flagellar M-ring protein</fullName>
    </recommendedName>
</protein>
<gene>
    <name evidence="14" type="ordered locus">Turpa_4029</name>
</gene>
<keyword evidence="5 11" id="KW-0812">Transmembrane</keyword>
<dbReference type="InterPro" id="IPR000067">
    <property type="entry name" value="FlgMring_FliF"/>
</dbReference>
<comment type="subcellular location">
    <subcellularLocation>
        <location evidence="1 9">Bacterial flagellum basal body</location>
    </subcellularLocation>
    <subcellularLocation>
        <location evidence="2">Cell membrane</location>
        <topology evidence="2">Multi-pass membrane protein</topology>
    </subcellularLocation>
</comment>
<dbReference type="PRINTS" id="PR01009">
    <property type="entry name" value="FLGMRINGFLIF"/>
</dbReference>
<dbReference type="KEGG" id="tpx:Turpa_4029"/>
<keyword evidence="4" id="KW-1003">Cell membrane</keyword>
<evidence type="ECO:0000313" key="14">
    <source>
        <dbReference type="EMBL" id="AFM14663.1"/>
    </source>
</evidence>
<dbReference type="Pfam" id="PF08345">
    <property type="entry name" value="YscJ_FliF_C"/>
    <property type="match status" value="1"/>
</dbReference>
<name>I4BBK6_TURPD</name>
<evidence type="ECO:0000259" key="13">
    <source>
        <dbReference type="Pfam" id="PF08345"/>
    </source>
</evidence>
<dbReference type="GO" id="GO:0009431">
    <property type="term" value="C:bacterial-type flagellum basal body, MS ring"/>
    <property type="evidence" value="ECO:0007669"/>
    <property type="project" value="InterPro"/>
</dbReference>
<dbReference type="HOGENOM" id="CLU_028108_2_0_12"/>
<dbReference type="AlphaFoldDB" id="I4BBK6"/>
<feature type="domain" description="Flagellar M-ring C-terminal" evidence="13">
    <location>
        <begin position="273"/>
        <end position="446"/>
    </location>
</feature>
<organism evidence="14 15">
    <name type="scientific">Turneriella parva (strain ATCC BAA-1111 / DSM 21527 / NCTC 11395 / H)</name>
    <name type="common">Leptospira parva</name>
    <dbReference type="NCBI Taxonomy" id="869212"/>
    <lineage>
        <taxon>Bacteria</taxon>
        <taxon>Pseudomonadati</taxon>
        <taxon>Spirochaetota</taxon>
        <taxon>Spirochaetia</taxon>
        <taxon>Leptospirales</taxon>
        <taxon>Leptospiraceae</taxon>
        <taxon>Turneriella</taxon>
    </lineage>
</organism>
<comment type="similarity">
    <text evidence="3 9">Belongs to the FliF family.</text>
</comment>
<evidence type="ECO:0000256" key="10">
    <source>
        <dbReference type="SAM" id="MobiDB-lite"/>
    </source>
</evidence>
<dbReference type="GO" id="GO:0071973">
    <property type="term" value="P:bacterial-type flagellum-dependent cell motility"/>
    <property type="evidence" value="ECO:0007669"/>
    <property type="project" value="InterPro"/>
</dbReference>
<evidence type="ECO:0000313" key="15">
    <source>
        <dbReference type="Proteomes" id="UP000006048"/>
    </source>
</evidence>
<dbReference type="InterPro" id="IPR043427">
    <property type="entry name" value="YscJ/FliF"/>
</dbReference>
<keyword evidence="7 11" id="KW-0472">Membrane</keyword>
<dbReference type="Pfam" id="PF01514">
    <property type="entry name" value="YscJ_FliF"/>
    <property type="match status" value="1"/>
</dbReference>
<dbReference type="NCBIfam" id="TIGR00206">
    <property type="entry name" value="fliF"/>
    <property type="match status" value="1"/>
</dbReference>
<feature type="region of interest" description="Disordered" evidence="10">
    <location>
        <begin position="322"/>
        <end position="349"/>
    </location>
</feature>
<dbReference type="InterPro" id="IPR006182">
    <property type="entry name" value="FliF_N_dom"/>
</dbReference>
<evidence type="ECO:0000259" key="12">
    <source>
        <dbReference type="Pfam" id="PF01514"/>
    </source>
</evidence>
<accession>I4BBK6</accession>
<proteinExistence type="inferred from homology"/>
<dbReference type="Proteomes" id="UP000006048">
    <property type="component" value="Chromosome"/>
</dbReference>
<evidence type="ECO:0000256" key="5">
    <source>
        <dbReference type="ARBA" id="ARBA00022692"/>
    </source>
</evidence>
<sequence>MPPFVKNLLDRVKALSGKLDTTKKIILGSAVAVVIVALAIIGNVSSEKSSVVLFKGMETKDFASVTAKLGEMGFHYTSSGTDTIYISPDKKNAAMVALAQENLIPQGVHGWELFDIDKWSETQFEKDIKKQRALSGAIAQTLQNVKGVEKAQVNLAFPAEELFQEKSEPVTAAVLLDYKPGVEKLTVKEIRGIENLVSRSVPGLKKEHITIAGPDGESLNEPENDSDREKSELKNVEAKLRIQESQRTKLLVDIRKSLTKFYGEGVYGDRFDVVRLETKLRWDKEELEKNEVEPVVMTPDDPRTPYSERVVKDSLEVSSKSTEEVFEGNGFTPEGPAGTEPNIPPGYKDRDYQKAKYTKKEDIKNNKFNETHRKIKKQPWELERVNLAVLLDGKWERLGIKADQSGYERKYLGVTDEELLKVTDVLKKSIGFDIARGDMISVKHLQIDRSKQFEAEDEELRAQIARRKLLIGILITLIALAIAYVAYIFIKREIERRRRLREEELAARQAMMRDAALRAIEEEGVEVELSIEEQARRAMIENAINLAKERPDDVVQLLRTWLSED</sequence>
<evidence type="ECO:0000256" key="11">
    <source>
        <dbReference type="SAM" id="Phobius"/>
    </source>
</evidence>
<evidence type="ECO:0000256" key="3">
    <source>
        <dbReference type="ARBA" id="ARBA00007971"/>
    </source>
</evidence>
<evidence type="ECO:0000256" key="2">
    <source>
        <dbReference type="ARBA" id="ARBA00004651"/>
    </source>
</evidence>
<dbReference type="PIRSF" id="PIRSF004862">
    <property type="entry name" value="FliF"/>
    <property type="match status" value="1"/>
</dbReference>